<protein>
    <submittedName>
        <fullName evidence="1">Uncharacterized protein</fullName>
    </submittedName>
</protein>
<dbReference type="AlphaFoldDB" id="A0A166D0U0"/>
<organism evidence="1 2">
    <name type="scientific">Methanobrevibacter filiformis</name>
    <dbReference type="NCBI Taxonomy" id="55758"/>
    <lineage>
        <taxon>Archaea</taxon>
        <taxon>Methanobacteriati</taxon>
        <taxon>Methanobacteriota</taxon>
        <taxon>Methanomada group</taxon>
        <taxon>Methanobacteria</taxon>
        <taxon>Methanobacteriales</taxon>
        <taxon>Methanobacteriaceae</taxon>
        <taxon>Methanobrevibacter</taxon>
    </lineage>
</organism>
<comment type="caution">
    <text evidence="1">The sequence shown here is derived from an EMBL/GenBank/DDBJ whole genome shotgun (WGS) entry which is preliminary data.</text>
</comment>
<dbReference type="EMBL" id="LWMT01000111">
    <property type="protein sequence ID" value="KZX15080.1"/>
    <property type="molecule type" value="Genomic_DNA"/>
</dbReference>
<reference evidence="1 2" key="1">
    <citation type="submission" date="2016-04" db="EMBL/GenBank/DDBJ databases">
        <title>Genome sequence of Methanobrevibacter filiformis DSM 11501.</title>
        <authorList>
            <person name="Poehlein A."/>
            <person name="Seedorf H."/>
            <person name="Daniel R."/>
        </authorList>
    </citation>
    <scope>NUCLEOTIDE SEQUENCE [LARGE SCALE GENOMIC DNA]</scope>
    <source>
        <strain evidence="1 2">DSM 11501</strain>
    </source>
</reference>
<dbReference type="Proteomes" id="UP000077066">
    <property type="component" value="Unassembled WGS sequence"/>
</dbReference>
<accession>A0A166D0U0</accession>
<dbReference type="OrthoDB" id="372733at2157"/>
<gene>
    <name evidence="1" type="ORF">MBFIL_07400</name>
</gene>
<name>A0A166D0U0_9EURY</name>
<evidence type="ECO:0000313" key="2">
    <source>
        <dbReference type="Proteomes" id="UP000077066"/>
    </source>
</evidence>
<dbReference type="PATRIC" id="fig|55758.3.peg.826"/>
<keyword evidence="2" id="KW-1185">Reference proteome</keyword>
<dbReference type="STRING" id="55758.MBFIL_07400"/>
<evidence type="ECO:0000313" key="1">
    <source>
        <dbReference type="EMBL" id="KZX15080.1"/>
    </source>
</evidence>
<proteinExistence type="predicted"/>
<dbReference type="RefSeq" id="WP_157078639.1">
    <property type="nucleotide sequence ID" value="NZ_LWMT01000111.1"/>
</dbReference>
<sequence length="47" mass="5217">MICPVCGLECAEEEVNGKIVYDCPCGWSSAKEDDIDGAYINRNFDDK</sequence>